<organism evidence="3 4">
    <name type="scientific">Bacillus aquiflavi</name>
    <dbReference type="NCBI Taxonomy" id="2672567"/>
    <lineage>
        <taxon>Bacteria</taxon>
        <taxon>Bacillati</taxon>
        <taxon>Bacillota</taxon>
        <taxon>Bacilli</taxon>
        <taxon>Bacillales</taxon>
        <taxon>Bacillaceae</taxon>
        <taxon>Bacillus</taxon>
    </lineage>
</organism>
<evidence type="ECO:0000313" key="2">
    <source>
        <dbReference type="EMBL" id="MBA4535931.1"/>
    </source>
</evidence>
<feature type="transmembrane region" description="Helical" evidence="1">
    <location>
        <begin position="149"/>
        <end position="166"/>
    </location>
</feature>
<feature type="transmembrane region" description="Helical" evidence="1">
    <location>
        <begin position="82"/>
        <end position="102"/>
    </location>
</feature>
<evidence type="ECO:0000313" key="3">
    <source>
        <dbReference type="EMBL" id="NEY80306.1"/>
    </source>
</evidence>
<dbReference type="Proteomes" id="UP000570010">
    <property type="component" value="Unassembled WGS sequence"/>
</dbReference>
<gene>
    <name evidence="3" type="ORF">G4D64_01945</name>
    <name evidence="2" type="ORF">H1Z61_01950</name>
</gene>
<dbReference type="Proteomes" id="UP000472971">
    <property type="component" value="Unassembled WGS sequence"/>
</dbReference>
<dbReference type="PANTHER" id="PTHR41309">
    <property type="entry name" value="MEMBRANE PROTEIN-RELATED"/>
    <property type="match status" value="1"/>
</dbReference>
<sequence length="201" mass="22627">MYHLIKKDILMQKRTLKLSVLLIIFFTITLSSMGSIGLTVGILAVTYQLILGASSLEDKNNSDIILNSLPIKKNTIVLSKYVSIYVFTAYAILLFYSIYFIVNMLNFPNIIFFNPIGFIGGIVAVTLFFSISFPLIFKYGYIKSKMANLILFFVLAFGGIILTNILQNDQVTFGQNIILFFNKQSTFEISLVLNEAKPNLS</sequence>
<feature type="transmembrane region" description="Helical" evidence="1">
    <location>
        <begin position="111"/>
        <end position="137"/>
    </location>
</feature>
<protein>
    <submittedName>
        <fullName evidence="3">ABC-2 transporter permease</fullName>
    </submittedName>
</protein>
<reference evidence="3 4" key="1">
    <citation type="submission" date="2020-02" db="EMBL/GenBank/DDBJ databases">
        <title>Bacillus aquiflavi sp. nov., isolated from yellow water of strong flavor Chinese baijiu in Yibin region of China.</title>
        <authorList>
            <person name="Xie J."/>
        </authorList>
    </citation>
    <scope>NUCLEOTIDE SEQUENCE [LARGE SCALE GENOMIC DNA]</scope>
    <source>
        <strain evidence="3 4">3H-10</strain>
    </source>
</reference>
<evidence type="ECO:0000256" key="1">
    <source>
        <dbReference type="SAM" id="Phobius"/>
    </source>
</evidence>
<dbReference type="Pfam" id="PF13346">
    <property type="entry name" value="ABC2_membrane_5"/>
    <property type="match status" value="1"/>
</dbReference>
<evidence type="ECO:0000313" key="4">
    <source>
        <dbReference type="Proteomes" id="UP000472971"/>
    </source>
</evidence>
<evidence type="ECO:0000313" key="5">
    <source>
        <dbReference type="Proteomes" id="UP000570010"/>
    </source>
</evidence>
<feature type="transmembrane region" description="Helical" evidence="1">
    <location>
        <begin position="20"/>
        <end position="50"/>
    </location>
</feature>
<keyword evidence="1" id="KW-0472">Membrane</keyword>
<reference evidence="2 5" key="2">
    <citation type="submission" date="2020-07" db="EMBL/GenBank/DDBJ databases">
        <authorList>
            <person name="Feng H."/>
        </authorList>
    </citation>
    <scope>NUCLEOTIDE SEQUENCE [LARGE SCALE GENOMIC DNA]</scope>
    <source>
        <strain evidence="5">s-12</strain>
        <strain evidence="2">S-12</strain>
    </source>
</reference>
<dbReference type="AlphaFoldDB" id="A0A6B3VXP8"/>
<accession>A0A6B3VXP8</accession>
<comment type="caution">
    <text evidence="3">The sequence shown here is derived from an EMBL/GenBank/DDBJ whole genome shotgun (WGS) entry which is preliminary data.</text>
</comment>
<keyword evidence="1" id="KW-1133">Transmembrane helix</keyword>
<name>A0A6B3VXP8_9BACI</name>
<proteinExistence type="predicted"/>
<dbReference type="RefSeq" id="WP_163239579.1">
    <property type="nucleotide sequence ID" value="NZ_CP082780.1"/>
</dbReference>
<keyword evidence="4" id="KW-1185">Reference proteome</keyword>
<dbReference type="InterPro" id="IPR025699">
    <property type="entry name" value="ABC2_memb-like"/>
</dbReference>
<dbReference type="EMBL" id="JACEIO010000003">
    <property type="protein sequence ID" value="MBA4535931.1"/>
    <property type="molecule type" value="Genomic_DNA"/>
</dbReference>
<dbReference type="PANTHER" id="PTHR41309:SF2">
    <property type="entry name" value="MEMBRANE PROTEIN"/>
    <property type="match status" value="1"/>
</dbReference>
<keyword evidence="1" id="KW-0812">Transmembrane</keyword>
<dbReference type="EMBL" id="JAAIWN010000003">
    <property type="protein sequence ID" value="NEY80306.1"/>
    <property type="molecule type" value="Genomic_DNA"/>
</dbReference>